<proteinExistence type="predicted"/>
<keyword evidence="1" id="KW-0732">Signal</keyword>
<evidence type="ECO:0000313" key="2">
    <source>
        <dbReference type="EMBL" id="MDY6486107.1"/>
    </source>
</evidence>
<dbReference type="Proteomes" id="UP001278995">
    <property type="component" value="Unassembled WGS sequence"/>
</dbReference>
<sequence length="144" mass="15879">MKKILFMGVIFASITACSTAQTQKDITPKLGMPNPASKHCVDLGGKLSIKNETNGQVGYCHLPNGQVIEEWELFRKDNAECVSEEAKKLVGLKDLTEEQIKEKTQSSIVRTVKPGQPVTMDYRIERVTVTIDPVTKKILTATCG</sequence>
<dbReference type="PANTHER" id="PTHR38008:SF2">
    <property type="entry name" value="HEMOLYSIN"/>
    <property type="match status" value="1"/>
</dbReference>
<dbReference type="AlphaFoldDB" id="A0A6L6GBK0"/>
<dbReference type="Pfam" id="PF11720">
    <property type="entry name" value="Inhibitor_I78"/>
    <property type="match status" value="1"/>
</dbReference>
<evidence type="ECO:0000313" key="3">
    <source>
        <dbReference type="EMBL" id="MTD09919.1"/>
    </source>
</evidence>
<dbReference type="RefSeq" id="WP_154771597.1">
    <property type="nucleotide sequence ID" value="NZ_JAXHPE010000001.1"/>
</dbReference>
<gene>
    <name evidence="3" type="ORF">GIX10_00415</name>
    <name evidence="2" type="ORF">SKM51_02600</name>
</gene>
<reference evidence="2 5" key="2">
    <citation type="submission" date="2023-11" db="EMBL/GenBank/DDBJ databases">
        <title>The common occurrence of Acinetobacte faecalis in cattle feces and its emended description.</title>
        <authorList>
            <person name="Kyselkova M."/>
            <person name="Xanthopoulou K."/>
            <person name="Shestivska V."/>
            <person name="Spanelova P."/>
            <person name="Maixnerova M."/>
            <person name="Higgins P.G."/>
            <person name="Nemec A."/>
        </authorList>
    </citation>
    <scope>NUCLEOTIDE SEQUENCE [LARGE SCALE GENOMIC DNA]</scope>
    <source>
        <strain evidence="2 5">ANC 7483</strain>
    </source>
</reference>
<protein>
    <submittedName>
        <fullName evidence="3">DUF333 domain-containing protein</fullName>
    </submittedName>
    <submittedName>
        <fullName evidence="2">I78 family peptidase inhibitor</fullName>
    </submittedName>
</protein>
<feature type="signal peptide" evidence="1">
    <location>
        <begin position="1"/>
        <end position="20"/>
    </location>
</feature>
<organism evidence="3 4">
    <name type="scientific">Acinetobacter faecalis</name>
    <dbReference type="NCBI Taxonomy" id="2665161"/>
    <lineage>
        <taxon>Bacteria</taxon>
        <taxon>Pseudomonadati</taxon>
        <taxon>Pseudomonadota</taxon>
        <taxon>Gammaproteobacteria</taxon>
        <taxon>Moraxellales</taxon>
        <taxon>Moraxellaceae</taxon>
        <taxon>Acinetobacter</taxon>
    </lineage>
</organism>
<name>A0A6L6GBK0_9GAMM</name>
<dbReference type="EMBL" id="JAXHPL010000008">
    <property type="protein sequence ID" value="MDY6486107.1"/>
    <property type="molecule type" value="Genomic_DNA"/>
</dbReference>
<accession>A0A6L6GBK0</accession>
<dbReference type="Proteomes" id="UP000473854">
    <property type="component" value="Unassembled WGS sequence"/>
</dbReference>
<dbReference type="PANTHER" id="PTHR38008">
    <property type="entry name" value="HEMOLYSIN-RELATED"/>
    <property type="match status" value="1"/>
</dbReference>
<reference evidence="3 4" key="1">
    <citation type="submission" date="2019-11" db="EMBL/GenBank/DDBJ databases">
        <authorList>
            <person name="An D."/>
        </authorList>
    </citation>
    <scope>NUCLEOTIDE SEQUENCE [LARGE SCALE GENOMIC DNA]</scope>
    <source>
        <strain evidence="3 4">YIM 103518</strain>
    </source>
</reference>
<dbReference type="InterPro" id="IPR005590">
    <property type="entry name" value="DUF333"/>
</dbReference>
<dbReference type="EMBL" id="WLYL01000001">
    <property type="protein sequence ID" value="MTD09919.1"/>
    <property type="molecule type" value="Genomic_DNA"/>
</dbReference>
<comment type="caution">
    <text evidence="3">The sequence shown here is derived from an EMBL/GenBank/DDBJ whole genome shotgun (WGS) entry which is preliminary data.</text>
</comment>
<evidence type="ECO:0000313" key="4">
    <source>
        <dbReference type="Proteomes" id="UP000473854"/>
    </source>
</evidence>
<dbReference type="PROSITE" id="PS51257">
    <property type="entry name" value="PROKAR_LIPOPROTEIN"/>
    <property type="match status" value="1"/>
</dbReference>
<dbReference type="Pfam" id="PF03891">
    <property type="entry name" value="DUF333"/>
    <property type="match status" value="1"/>
</dbReference>
<evidence type="ECO:0000313" key="5">
    <source>
        <dbReference type="Proteomes" id="UP001278995"/>
    </source>
</evidence>
<evidence type="ECO:0000256" key="1">
    <source>
        <dbReference type="SAM" id="SignalP"/>
    </source>
</evidence>
<dbReference type="InterPro" id="IPR021719">
    <property type="entry name" value="Prot_inh_I78"/>
</dbReference>
<dbReference type="Gene3D" id="3.30.10.10">
    <property type="entry name" value="Trypsin Inhibitor V, subunit A"/>
    <property type="match status" value="1"/>
</dbReference>
<feature type="chain" id="PRO_5026926340" evidence="1">
    <location>
        <begin position="21"/>
        <end position="144"/>
    </location>
</feature>